<comment type="similarity">
    <text evidence="3">Belongs to the PIGU family.</text>
</comment>
<keyword evidence="4" id="KW-0337">GPI-anchor biosynthesis</keyword>
<feature type="chain" id="PRO_5037916716" evidence="10">
    <location>
        <begin position="16"/>
        <end position="436"/>
    </location>
</feature>
<evidence type="ECO:0000256" key="1">
    <source>
        <dbReference type="ARBA" id="ARBA00004477"/>
    </source>
</evidence>
<feature type="transmembrane region" description="Helical" evidence="9">
    <location>
        <begin position="389"/>
        <end position="411"/>
    </location>
</feature>
<dbReference type="Pfam" id="PF06728">
    <property type="entry name" value="PIG-U"/>
    <property type="match status" value="1"/>
</dbReference>
<feature type="transmembrane region" description="Helical" evidence="9">
    <location>
        <begin position="355"/>
        <end position="377"/>
    </location>
</feature>
<feature type="transmembrane region" description="Helical" evidence="9">
    <location>
        <begin position="261"/>
        <end position="282"/>
    </location>
</feature>
<protein>
    <submittedName>
        <fullName evidence="12">Phosphatidylinositol glycan anchor biosynthesis class U protein</fullName>
    </submittedName>
</protein>
<evidence type="ECO:0000256" key="2">
    <source>
        <dbReference type="ARBA" id="ARBA00004687"/>
    </source>
</evidence>
<keyword evidence="10" id="KW-0732">Signal</keyword>
<evidence type="ECO:0000256" key="7">
    <source>
        <dbReference type="ARBA" id="ARBA00022989"/>
    </source>
</evidence>
<evidence type="ECO:0000313" key="11">
    <source>
        <dbReference type="Proteomes" id="UP000887569"/>
    </source>
</evidence>
<feature type="transmembrane region" description="Helical" evidence="9">
    <location>
        <begin position="160"/>
        <end position="189"/>
    </location>
</feature>
<dbReference type="PANTHER" id="PTHR13121:SF0">
    <property type="entry name" value="PHOSPHATIDYLINOSITOL GLYCAN ANCHOR BIOSYNTHESIS CLASS U PROTEIN"/>
    <property type="match status" value="1"/>
</dbReference>
<dbReference type="WBParaSite" id="PgR005X_g116_t01">
    <property type="protein sequence ID" value="PgR005X_g116_t01"/>
    <property type="gene ID" value="PgR005X_g116"/>
</dbReference>
<evidence type="ECO:0000256" key="4">
    <source>
        <dbReference type="ARBA" id="ARBA00022502"/>
    </source>
</evidence>
<evidence type="ECO:0000256" key="5">
    <source>
        <dbReference type="ARBA" id="ARBA00022692"/>
    </source>
</evidence>
<comment type="pathway">
    <text evidence="2">Glycolipid biosynthesis; glycosylphosphatidylinositol-anchor biosynthesis.</text>
</comment>
<accession>A0A915ACT5</accession>
<dbReference type="GO" id="GO:0042765">
    <property type="term" value="C:GPI-anchor transamidase complex"/>
    <property type="evidence" value="ECO:0007669"/>
    <property type="project" value="InterPro"/>
</dbReference>
<dbReference type="InterPro" id="IPR009600">
    <property type="entry name" value="PIG-U"/>
</dbReference>
<evidence type="ECO:0000313" key="12">
    <source>
        <dbReference type="WBParaSite" id="PgR005X_g116_t01"/>
    </source>
</evidence>
<dbReference type="Proteomes" id="UP000887569">
    <property type="component" value="Unplaced"/>
</dbReference>
<dbReference type="AlphaFoldDB" id="A0A915ACT5"/>
<evidence type="ECO:0000256" key="3">
    <source>
        <dbReference type="ARBA" id="ARBA00010026"/>
    </source>
</evidence>
<proteinExistence type="inferred from homology"/>
<name>A0A915ACT5_PARUN</name>
<feature type="transmembrane region" description="Helical" evidence="9">
    <location>
        <begin position="289"/>
        <end position="307"/>
    </location>
</feature>
<keyword evidence="6" id="KW-0256">Endoplasmic reticulum</keyword>
<dbReference type="GO" id="GO:0006506">
    <property type="term" value="P:GPI anchor biosynthetic process"/>
    <property type="evidence" value="ECO:0007669"/>
    <property type="project" value="UniProtKB-KW"/>
</dbReference>
<evidence type="ECO:0000256" key="10">
    <source>
        <dbReference type="SAM" id="SignalP"/>
    </source>
</evidence>
<sequence length="436" mass="49750">MAWMCLCVLLRELWCIGNVLVSSNEQSMQPPRREQFLARIPVWCLAVVARVLTKLYGESWLATRPELVVAHNSFRRLVDGVHMRRNGFSPYEGDMLHCAPMLLDIIGPLVDQSNVVFAIFMVFDLIIAELLRKIASLYVENNERVEKSKVEQICSLVEKFYLFNPLVIATCAICSLSVVYNLLITVFLLSFVKGWLIGSAVLCGLLVELTLYPVVFIFALVVRFVTVKEKAIVCLLTLLSVGAFTLLDILCSHGVQYVTSTHLFFLNAADLTPNVGIFWYFFTEVFTHFRLFFLWVFQLNVFVYLFPLTFTLRKSPVLLLHQLLILISVFASYPTMADSALYLSLLPIFVSLHKYARWTLVIAVSWVTCVVLSPVMWQMWIVTGSGNANFYFAVTLCYSMAQIFLMTDLLYSHLREKAAEERGSIAYDDTSLFVFK</sequence>
<feature type="transmembrane region" description="Helical" evidence="9">
    <location>
        <begin position="233"/>
        <end position="255"/>
    </location>
</feature>
<keyword evidence="5 9" id="KW-0812">Transmembrane</keyword>
<comment type="subcellular location">
    <subcellularLocation>
        <location evidence="1">Endoplasmic reticulum membrane</location>
        <topology evidence="1">Multi-pass membrane protein</topology>
    </subcellularLocation>
</comment>
<dbReference type="PANTHER" id="PTHR13121">
    <property type="entry name" value="GPI TRANSAMIDASE COMPONENT PIG-U"/>
    <property type="match status" value="1"/>
</dbReference>
<feature type="transmembrane region" description="Helical" evidence="9">
    <location>
        <begin position="195"/>
        <end position="221"/>
    </location>
</feature>
<keyword evidence="8 9" id="KW-0472">Membrane</keyword>
<evidence type="ECO:0000256" key="9">
    <source>
        <dbReference type="SAM" id="Phobius"/>
    </source>
</evidence>
<keyword evidence="11" id="KW-1185">Reference proteome</keyword>
<keyword evidence="7 9" id="KW-1133">Transmembrane helix</keyword>
<organism evidence="11 12">
    <name type="scientific">Parascaris univalens</name>
    <name type="common">Nematode worm</name>
    <dbReference type="NCBI Taxonomy" id="6257"/>
    <lineage>
        <taxon>Eukaryota</taxon>
        <taxon>Metazoa</taxon>
        <taxon>Ecdysozoa</taxon>
        <taxon>Nematoda</taxon>
        <taxon>Chromadorea</taxon>
        <taxon>Rhabditida</taxon>
        <taxon>Spirurina</taxon>
        <taxon>Ascaridomorpha</taxon>
        <taxon>Ascaridoidea</taxon>
        <taxon>Ascarididae</taxon>
        <taxon>Parascaris</taxon>
    </lineage>
</organism>
<evidence type="ECO:0000256" key="6">
    <source>
        <dbReference type="ARBA" id="ARBA00022824"/>
    </source>
</evidence>
<feature type="transmembrane region" description="Helical" evidence="9">
    <location>
        <begin position="319"/>
        <end position="343"/>
    </location>
</feature>
<dbReference type="GO" id="GO:0016255">
    <property type="term" value="P:attachment of GPI anchor to protein"/>
    <property type="evidence" value="ECO:0007669"/>
    <property type="project" value="InterPro"/>
</dbReference>
<feature type="transmembrane region" description="Helical" evidence="9">
    <location>
        <begin position="115"/>
        <end position="139"/>
    </location>
</feature>
<evidence type="ECO:0000256" key="8">
    <source>
        <dbReference type="ARBA" id="ARBA00023136"/>
    </source>
</evidence>
<feature type="signal peptide" evidence="10">
    <location>
        <begin position="1"/>
        <end position="15"/>
    </location>
</feature>
<reference evidence="12" key="1">
    <citation type="submission" date="2022-11" db="UniProtKB">
        <authorList>
            <consortium name="WormBaseParasite"/>
        </authorList>
    </citation>
    <scope>IDENTIFICATION</scope>
</reference>